<evidence type="ECO:0000256" key="1">
    <source>
        <dbReference type="SAM" id="SignalP"/>
    </source>
</evidence>
<evidence type="ECO:0008006" key="4">
    <source>
        <dbReference type="Google" id="ProtNLM"/>
    </source>
</evidence>
<gene>
    <name evidence="2" type="ordered locus">CHY_1189</name>
</gene>
<keyword evidence="1" id="KW-0732">Signal</keyword>
<name>Q3ACV0_CARHZ</name>
<evidence type="ECO:0000313" key="2">
    <source>
        <dbReference type="EMBL" id="ABB15453.1"/>
    </source>
</evidence>
<feature type="signal peptide" evidence="1">
    <location>
        <begin position="1"/>
        <end position="25"/>
    </location>
</feature>
<dbReference type="InParanoid" id="Q3ACV0"/>
<feature type="chain" id="PRO_5004223670" description="Lipoprotein" evidence="1">
    <location>
        <begin position="26"/>
        <end position="157"/>
    </location>
</feature>
<proteinExistence type="predicted"/>
<dbReference type="EMBL" id="CP000141">
    <property type="protein sequence ID" value="ABB15453.1"/>
    <property type="molecule type" value="Genomic_DNA"/>
</dbReference>
<dbReference type="AlphaFoldDB" id="Q3ACV0"/>
<accession>Q3ACV0</accession>
<keyword evidence="3" id="KW-1185">Reference proteome</keyword>
<dbReference type="KEGG" id="chy:CHY_1189"/>
<protein>
    <recommendedName>
        <fullName evidence="4">Lipoprotein</fullName>
    </recommendedName>
</protein>
<dbReference type="eggNOG" id="ENOG5033G7R">
    <property type="taxonomic scope" value="Bacteria"/>
</dbReference>
<dbReference type="OrthoDB" id="2112688at2"/>
<dbReference type="RefSeq" id="WP_011344110.1">
    <property type="nucleotide sequence ID" value="NC_007503.1"/>
</dbReference>
<evidence type="ECO:0000313" key="3">
    <source>
        <dbReference type="Proteomes" id="UP000002706"/>
    </source>
</evidence>
<organism evidence="2 3">
    <name type="scientific">Carboxydothermus hydrogenoformans (strain ATCC BAA-161 / DSM 6008 / Z-2901)</name>
    <dbReference type="NCBI Taxonomy" id="246194"/>
    <lineage>
        <taxon>Bacteria</taxon>
        <taxon>Bacillati</taxon>
        <taxon>Bacillota</taxon>
        <taxon>Clostridia</taxon>
        <taxon>Thermoanaerobacterales</taxon>
        <taxon>Thermoanaerobacteraceae</taxon>
        <taxon>Carboxydothermus</taxon>
    </lineage>
</organism>
<reference evidence="2 3" key="1">
    <citation type="journal article" date="2005" name="PLoS Genet.">
        <title>Life in hot carbon monoxide: the complete genome sequence of Carboxydothermus hydrogenoformans Z-2901.</title>
        <authorList>
            <person name="Wu M."/>
            <person name="Ren Q."/>
            <person name="Durkin A.S."/>
            <person name="Daugherty S.C."/>
            <person name="Brinkac L.M."/>
            <person name="Dodson R.J."/>
            <person name="Madupu R."/>
            <person name="Sullivan S.A."/>
            <person name="Kolonay J.F."/>
            <person name="Haft D.H."/>
            <person name="Nelson W.C."/>
            <person name="Tallon L.J."/>
            <person name="Jones K.M."/>
            <person name="Ulrich L.E."/>
            <person name="Gonzalez J.M."/>
            <person name="Zhulin I.B."/>
            <person name="Robb F.T."/>
            <person name="Eisen J.A."/>
        </authorList>
    </citation>
    <scope>NUCLEOTIDE SEQUENCE [LARGE SCALE GENOMIC DNA]</scope>
    <source>
        <strain evidence="3">ATCC BAA-161 / DSM 6008 / Z-2901</strain>
    </source>
</reference>
<dbReference type="Proteomes" id="UP000002706">
    <property type="component" value="Chromosome"/>
</dbReference>
<dbReference type="HOGENOM" id="CLU_1674733_0_0_9"/>
<sequence length="157" mass="17241">MNASLLKISLLLIAIALAISVVALAAPSNVSHPFPQDKYNENPLPALHANNNLSEGHFITKEHAIAKVSVGKEGELKSVELVTWKQHLANDEPKEQLVNTQIDPDRMVLVVKNYFPKGLDTKAGFYEKATLISVFDAQTGQLLESTVMGDWKGQRLP</sequence>